<organism evidence="2 3">
    <name type="scientific">Elsinoe ampelina</name>
    <dbReference type="NCBI Taxonomy" id="302913"/>
    <lineage>
        <taxon>Eukaryota</taxon>
        <taxon>Fungi</taxon>
        <taxon>Dikarya</taxon>
        <taxon>Ascomycota</taxon>
        <taxon>Pezizomycotina</taxon>
        <taxon>Dothideomycetes</taxon>
        <taxon>Dothideomycetidae</taxon>
        <taxon>Myriangiales</taxon>
        <taxon>Elsinoaceae</taxon>
        <taxon>Elsinoe</taxon>
    </lineage>
</organism>
<dbReference type="EMBL" id="ML992503">
    <property type="protein sequence ID" value="KAF2225724.1"/>
    <property type="molecule type" value="Genomic_DNA"/>
</dbReference>
<proteinExistence type="predicted"/>
<evidence type="ECO:0000313" key="3">
    <source>
        <dbReference type="Proteomes" id="UP000799538"/>
    </source>
</evidence>
<keyword evidence="3" id="KW-1185">Reference proteome</keyword>
<accession>A0A6A6GIZ9</accession>
<keyword evidence="1" id="KW-0472">Membrane</keyword>
<gene>
    <name evidence="2" type="ORF">BDZ85DRAFT_257965</name>
</gene>
<dbReference type="Proteomes" id="UP000799538">
    <property type="component" value="Unassembled WGS sequence"/>
</dbReference>
<dbReference type="AlphaFoldDB" id="A0A6A6GIZ9"/>
<evidence type="ECO:0000313" key="2">
    <source>
        <dbReference type="EMBL" id="KAF2225724.1"/>
    </source>
</evidence>
<sequence length="144" mass="16607">MTGTCLSGCKWKCSCQSSTTTLLRLDSEQAEPRRRMPPRTCFCLILISWFPRLILSCGLCACVVLDYAWQYCRLRRLSVRDDKRMTHLREIQKCRCTSGKGQEISCRGRTPRIYRLAASKSRHHCVQDTQRSCGNGDKRDKVNV</sequence>
<evidence type="ECO:0000256" key="1">
    <source>
        <dbReference type="SAM" id="Phobius"/>
    </source>
</evidence>
<keyword evidence="1" id="KW-0812">Transmembrane</keyword>
<feature type="non-terminal residue" evidence="2">
    <location>
        <position position="144"/>
    </location>
</feature>
<name>A0A6A6GIZ9_9PEZI</name>
<keyword evidence="1" id="KW-1133">Transmembrane helix</keyword>
<protein>
    <submittedName>
        <fullName evidence="2">Uncharacterized protein</fullName>
    </submittedName>
</protein>
<reference evidence="3" key="1">
    <citation type="journal article" date="2020" name="Stud. Mycol.">
        <title>101 Dothideomycetes genomes: A test case for predicting lifestyles and emergence of pathogens.</title>
        <authorList>
            <person name="Haridas S."/>
            <person name="Albert R."/>
            <person name="Binder M."/>
            <person name="Bloem J."/>
            <person name="LaButti K."/>
            <person name="Salamov A."/>
            <person name="Andreopoulos B."/>
            <person name="Baker S."/>
            <person name="Barry K."/>
            <person name="Bills G."/>
            <person name="Bluhm B."/>
            <person name="Cannon C."/>
            <person name="Castanera R."/>
            <person name="Culley D."/>
            <person name="Daum C."/>
            <person name="Ezra D."/>
            <person name="Gonzalez J."/>
            <person name="Henrissat B."/>
            <person name="Kuo A."/>
            <person name="Liang C."/>
            <person name="Lipzen A."/>
            <person name="Lutzoni F."/>
            <person name="Magnuson J."/>
            <person name="Mondo S."/>
            <person name="Nolan M."/>
            <person name="Ohm R."/>
            <person name="Pangilinan J."/>
            <person name="Park H.-J."/>
            <person name="Ramirez L."/>
            <person name="Alfaro M."/>
            <person name="Sun H."/>
            <person name="Tritt A."/>
            <person name="Yoshinaga Y."/>
            <person name="Zwiers L.-H."/>
            <person name="Turgeon B."/>
            <person name="Goodwin S."/>
            <person name="Spatafora J."/>
            <person name="Crous P."/>
            <person name="Grigoriev I."/>
        </authorList>
    </citation>
    <scope>NUCLEOTIDE SEQUENCE [LARGE SCALE GENOMIC DNA]</scope>
    <source>
        <strain evidence="3">CECT 20119</strain>
    </source>
</reference>
<feature type="transmembrane region" description="Helical" evidence="1">
    <location>
        <begin position="42"/>
        <end position="69"/>
    </location>
</feature>